<feature type="transmembrane region" description="Helical" evidence="1">
    <location>
        <begin position="219"/>
        <end position="240"/>
    </location>
</feature>
<dbReference type="AlphaFoldDB" id="A0A1I5HRD6"/>
<protein>
    <recommendedName>
        <fullName evidence="4">DUF4153 domain-containing protein</fullName>
    </recommendedName>
</protein>
<feature type="transmembrane region" description="Helical" evidence="1">
    <location>
        <begin position="122"/>
        <end position="140"/>
    </location>
</feature>
<evidence type="ECO:0000256" key="1">
    <source>
        <dbReference type="SAM" id="Phobius"/>
    </source>
</evidence>
<keyword evidence="1" id="KW-0812">Transmembrane</keyword>
<feature type="transmembrane region" description="Helical" evidence="1">
    <location>
        <begin position="317"/>
        <end position="340"/>
    </location>
</feature>
<gene>
    <name evidence="2" type="ORF">SAMN04488519_107218</name>
</gene>
<dbReference type="RefSeq" id="WP_091654764.1">
    <property type="nucleotide sequence ID" value="NZ_FOVW01000007.1"/>
</dbReference>
<feature type="transmembrane region" description="Helical" evidence="1">
    <location>
        <begin position="252"/>
        <end position="274"/>
    </location>
</feature>
<accession>A0A1I5HRD6</accession>
<dbReference type="Proteomes" id="UP000199564">
    <property type="component" value="Unassembled WGS sequence"/>
</dbReference>
<feature type="transmembrane region" description="Helical" evidence="1">
    <location>
        <begin position="67"/>
        <end position="85"/>
    </location>
</feature>
<sequence>MKEQILKNSQNALELEKLYRANKSQFKRDFNELYPKNLQTELGEFWNQRLNYETESISWGSKDEIKFIMICILLAGLIAKFPALFNISEDFFFPRNIGFIIFPFLTAFFVWKNEMSNASKGILISISVLLAVYINFLPNSNSSDTLILACLHLPFILWGMLGYAFTGNSLHPKLQKLAFLRFNGDVAVLSVLLGIAGMLMTGMTLGLFSLIGISIEKFYFEYIAVFGLPAIPLFATLINKNNPQLVDKVSPIIAKLFSPLVLLMLIAYLSAILISGKDPYNDREFLLTFNLLLIGVMALIFFSVAEHFHQKGRNWTTWILFFLAIATILVNGIALSAIIFRISEWGFTPNRTAVLGGNILILGHLMWVTALLFQSVNRKTTLQKVGIAIVQYLPIYVVWAFIVVFLFPLMFGFE</sequence>
<dbReference type="STRING" id="226506.SAMN04488519_107218"/>
<evidence type="ECO:0008006" key="4">
    <source>
        <dbReference type="Google" id="ProtNLM"/>
    </source>
</evidence>
<proteinExistence type="predicted"/>
<name>A0A1I5HRD6_9BACT</name>
<feature type="transmembrane region" description="Helical" evidence="1">
    <location>
        <begin position="146"/>
        <end position="165"/>
    </location>
</feature>
<feature type="transmembrane region" description="Helical" evidence="1">
    <location>
        <begin position="286"/>
        <end position="305"/>
    </location>
</feature>
<keyword evidence="1" id="KW-1133">Transmembrane helix</keyword>
<feature type="transmembrane region" description="Helical" evidence="1">
    <location>
        <begin position="385"/>
        <end position="411"/>
    </location>
</feature>
<organism evidence="2 3">
    <name type="scientific">Algoriphagus ornithinivorans</name>
    <dbReference type="NCBI Taxonomy" id="226506"/>
    <lineage>
        <taxon>Bacteria</taxon>
        <taxon>Pseudomonadati</taxon>
        <taxon>Bacteroidota</taxon>
        <taxon>Cytophagia</taxon>
        <taxon>Cytophagales</taxon>
        <taxon>Cyclobacteriaceae</taxon>
        <taxon>Algoriphagus</taxon>
    </lineage>
</organism>
<evidence type="ECO:0000313" key="2">
    <source>
        <dbReference type="EMBL" id="SFO50852.1"/>
    </source>
</evidence>
<reference evidence="3" key="1">
    <citation type="submission" date="2016-10" db="EMBL/GenBank/DDBJ databases">
        <authorList>
            <person name="Varghese N."/>
            <person name="Submissions S."/>
        </authorList>
    </citation>
    <scope>NUCLEOTIDE SEQUENCE [LARGE SCALE GENOMIC DNA]</scope>
    <source>
        <strain evidence="3">DSM 15282</strain>
    </source>
</reference>
<keyword evidence="1" id="KW-0472">Membrane</keyword>
<feature type="transmembrane region" description="Helical" evidence="1">
    <location>
        <begin position="352"/>
        <end position="373"/>
    </location>
</feature>
<feature type="transmembrane region" description="Helical" evidence="1">
    <location>
        <begin position="91"/>
        <end position="110"/>
    </location>
</feature>
<feature type="transmembrane region" description="Helical" evidence="1">
    <location>
        <begin position="186"/>
        <end position="213"/>
    </location>
</feature>
<evidence type="ECO:0000313" key="3">
    <source>
        <dbReference type="Proteomes" id="UP000199564"/>
    </source>
</evidence>
<dbReference type="EMBL" id="FOVW01000007">
    <property type="protein sequence ID" value="SFO50852.1"/>
    <property type="molecule type" value="Genomic_DNA"/>
</dbReference>
<keyword evidence="3" id="KW-1185">Reference proteome</keyword>